<feature type="chain" id="PRO_5025661744" description="Gamma-glutamylcyclotransferase AIG2-like domain-containing protein" evidence="2">
    <location>
        <begin position="17"/>
        <end position="207"/>
    </location>
</feature>
<dbReference type="EMBL" id="ML977649">
    <property type="protein sequence ID" value="KAF1994942.1"/>
    <property type="molecule type" value="Genomic_DNA"/>
</dbReference>
<feature type="signal peptide" evidence="2">
    <location>
        <begin position="1"/>
        <end position="16"/>
    </location>
</feature>
<reference evidence="3" key="1">
    <citation type="journal article" date="2020" name="Stud. Mycol.">
        <title>101 Dothideomycetes genomes: a test case for predicting lifestyles and emergence of pathogens.</title>
        <authorList>
            <person name="Haridas S."/>
            <person name="Albert R."/>
            <person name="Binder M."/>
            <person name="Bloem J."/>
            <person name="Labutti K."/>
            <person name="Salamov A."/>
            <person name="Andreopoulos B."/>
            <person name="Baker S."/>
            <person name="Barry K."/>
            <person name="Bills G."/>
            <person name="Bluhm B."/>
            <person name="Cannon C."/>
            <person name="Castanera R."/>
            <person name="Culley D."/>
            <person name="Daum C."/>
            <person name="Ezra D."/>
            <person name="Gonzalez J."/>
            <person name="Henrissat B."/>
            <person name="Kuo A."/>
            <person name="Liang C."/>
            <person name="Lipzen A."/>
            <person name="Lutzoni F."/>
            <person name="Magnuson J."/>
            <person name="Mondo S."/>
            <person name="Nolan M."/>
            <person name="Ohm R."/>
            <person name="Pangilinan J."/>
            <person name="Park H.-J."/>
            <person name="Ramirez L."/>
            <person name="Alfaro M."/>
            <person name="Sun H."/>
            <person name="Tritt A."/>
            <person name="Yoshinaga Y."/>
            <person name="Zwiers L.-H."/>
            <person name="Turgeon B."/>
            <person name="Goodwin S."/>
            <person name="Spatafora J."/>
            <person name="Crous P."/>
            <person name="Grigoriev I."/>
        </authorList>
    </citation>
    <scope>NUCLEOTIDE SEQUENCE</scope>
    <source>
        <strain evidence="3">CBS 123094</strain>
    </source>
</reference>
<dbReference type="Proteomes" id="UP000799779">
    <property type="component" value="Unassembled WGS sequence"/>
</dbReference>
<evidence type="ECO:0000313" key="4">
    <source>
        <dbReference type="Proteomes" id="UP000799779"/>
    </source>
</evidence>
<evidence type="ECO:0000256" key="2">
    <source>
        <dbReference type="SAM" id="SignalP"/>
    </source>
</evidence>
<dbReference type="PANTHER" id="PTHR31544">
    <property type="entry name" value="AIG2-LIKE PROTEIN D"/>
    <property type="match status" value="1"/>
</dbReference>
<protein>
    <recommendedName>
        <fullName evidence="5">Gamma-glutamylcyclotransferase AIG2-like domain-containing protein</fullName>
    </recommendedName>
</protein>
<keyword evidence="4" id="KW-1185">Reference proteome</keyword>
<dbReference type="InterPro" id="IPR013024">
    <property type="entry name" value="GGCT-like"/>
</dbReference>
<gene>
    <name evidence="3" type="ORF">P154DRAFT_581374</name>
</gene>
<sequence>MALYVLLILRITLISHLHHNPHMASPTEPTPDTTKKKIHSEDLRLYSLALNNRWTRRELFRHIVPDVPVFVYCPLILPWVLAKVIHLADSAKTGAEQTAKYMTRAALRGYFRTMMKYVGRPTIVRTRKEAAVDGMLITGLLEDGRKKIEMYIGLNDHRRDVVEVEVEATDAEKIIVAAYTYVWKGPMNMLEPKHWTPMDYMRSALGP</sequence>
<comment type="similarity">
    <text evidence="1">Belongs to the gamma-glutamylcyclotransferase family.</text>
</comment>
<evidence type="ECO:0000313" key="3">
    <source>
        <dbReference type="EMBL" id="KAF1994942.1"/>
    </source>
</evidence>
<dbReference type="Gene3D" id="3.10.490.10">
    <property type="entry name" value="Gamma-glutamyl cyclotransferase-like"/>
    <property type="match status" value="1"/>
</dbReference>
<dbReference type="InterPro" id="IPR045038">
    <property type="entry name" value="AIG2-like"/>
</dbReference>
<dbReference type="CDD" id="cd06661">
    <property type="entry name" value="GGCT_like"/>
    <property type="match status" value="1"/>
</dbReference>
<dbReference type="PANTHER" id="PTHR31544:SF2">
    <property type="entry name" value="AIG2-LIKE PROTEIN D"/>
    <property type="match status" value="1"/>
</dbReference>
<dbReference type="AlphaFoldDB" id="A0A6A5VZ19"/>
<evidence type="ECO:0008006" key="5">
    <source>
        <dbReference type="Google" id="ProtNLM"/>
    </source>
</evidence>
<organism evidence="3 4">
    <name type="scientific">Amniculicola lignicola CBS 123094</name>
    <dbReference type="NCBI Taxonomy" id="1392246"/>
    <lineage>
        <taxon>Eukaryota</taxon>
        <taxon>Fungi</taxon>
        <taxon>Dikarya</taxon>
        <taxon>Ascomycota</taxon>
        <taxon>Pezizomycotina</taxon>
        <taxon>Dothideomycetes</taxon>
        <taxon>Pleosporomycetidae</taxon>
        <taxon>Pleosporales</taxon>
        <taxon>Amniculicolaceae</taxon>
        <taxon>Amniculicola</taxon>
    </lineage>
</organism>
<dbReference type="OrthoDB" id="1044435at2759"/>
<name>A0A6A5VZ19_9PLEO</name>
<evidence type="ECO:0000256" key="1">
    <source>
        <dbReference type="ARBA" id="ARBA00008861"/>
    </source>
</evidence>
<keyword evidence="2" id="KW-0732">Signal</keyword>
<proteinExistence type="inferred from homology"/>
<accession>A0A6A5VZ19</accession>